<feature type="transmembrane region" description="Helical" evidence="6">
    <location>
        <begin position="35"/>
        <end position="54"/>
    </location>
</feature>
<dbReference type="EMBL" id="JBFBVU010000003">
    <property type="protein sequence ID" value="MEV8466012.1"/>
    <property type="molecule type" value="Genomic_DNA"/>
</dbReference>
<evidence type="ECO:0000256" key="5">
    <source>
        <dbReference type="ARBA" id="ARBA00023136"/>
    </source>
</evidence>
<keyword evidence="10" id="KW-1185">Reference proteome</keyword>
<keyword evidence="5 6" id="KW-0472">Membrane</keyword>
<dbReference type="InterPro" id="IPR000620">
    <property type="entry name" value="EamA_dom"/>
</dbReference>
<gene>
    <name evidence="9" type="ORF">AB0T83_04340</name>
</gene>
<proteinExistence type="predicted"/>
<evidence type="ECO:0000256" key="4">
    <source>
        <dbReference type="ARBA" id="ARBA00022989"/>
    </source>
</evidence>
<feature type="transmembrane region" description="Helical" evidence="6">
    <location>
        <begin position="141"/>
        <end position="160"/>
    </location>
</feature>
<protein>
    <submittedName>
        <fullName evidence="9">DMT family transporter</fullName>
    </submittedName>
</protein>
<feature type="domain" description="EamA" evidence="8">
    <location>
        <begin position="145"/>
        <end position="273"/>
    </location>
</feature>
<evidence type="ECO:0000313" key="9">
    <source>
        <dbReference type="EMBL" id="MEV8466012.1"/>
    </source>
</evidence>
<feature type="transmembrane region" description="Helical" evidence="6">
    <location>
        <begin position="230"/>
        <end position="250"/>
    </location>
</feature>
<name>A0ABV3L391_9RHOB</name>
<reference evidence="9 10" key="1">
    <citation type="submission" date="2024-07" db="EMBL/GenBank/DDBJ databases">
        <authorList>
            <person name="Kang M."/>
        </authorList>
    </citation>
    <scope>NUCLEOTIDE SEQUENCE [LARGE SCALE GENOMIC DNA]</scope>
    <source>
        <strain evidence="9 10">DFM31</strain>
    </source>
</reference>
<sequence>MGRLAALVALTMLAFAANSVLNRMALSDAGMGPASFAAIRTGAGAVTLGLLVMVNGGWSRLRPRFSAANALALTAYMLGFSFAYVTLDTGFGALILFGGVQITMFAGSVLGGDRIAAQRWLGAGTAFAGLVWLLWPGGAAAPSLMGAALMAVAAVGWGIYSLRGRGAGDPLASTAASFLLAALPAGLVVLALPDAVTAPGVVLAVVSGAVTSGLGYALWYAVLPRLTASAAGVVQLTVPVIAMAGGALLLAEPVTLRLLAASVLVLGGVGLAITAPSVPARRG</sequence>
<dbReference type="InterPro" id="IPR037185">
    <property type="entry name" value="EmrE-like"/>
</dbReference>
<evidence type="ECO:0000256" key="2">
    <source>
        <dbReference type="ARBA" id="ARBA00022475"/>
    </source>
</evidence>
<feature type="transmembrane region" description="Helical" evidence="6">
    <location>
        <begin position="91"/>
        <end position="110"/>
    </location>
</feature>
<dbReference type="InterPro" id="IPR051258">
    <property type="entry name" value="Diverse_Substrate_Transporter"/>
</dbReference>
<evidence type="ECO:0000256" key="1">
    <source>
        <dbReference type="ARBA" id="ARBA00004651"/>
    </source>
</evidence>
<evidence type="ECO:0000259" key="8">
    <source>
        <dbReference type="Pfam" id="PF00892"/>
    </source>
</evidence>
<keyword evidence="2" id="KW-1003">Cell membrane</keyword>
<keyword evidence="3 6" id="KW-0812">Transmembrane</keyword>
<dbReference type="RefSeq" id="WP_366191821.1">
    <property type="nucleotide sequence ID" value="NZ_JBFBVU010000003.1"/>
</dbReference>
<evidence type="ECO:0000313" key="10">
    <source>
        <dbReference type="Proteomes" id="UP001553161"/>
    </source>
</evidence>
<feature type="transmembrane region" description="Helical" evidence="6">
    <location>
        <begin position="198"/>
        <end position="223"/>
    </location>
</feature>
<feature type="transmembrane region" description="Helical" evidence="6">
    <location>
        <begin position="66"/>
        <end position="85"/>
    </location>
</feature>
<evidence type="ECO:0000256" key="3">
    <source>
        <dbReference type="ARBA" id="ARBA00022692"/>
    </source>
</evidence>
<feature type="chain" id="PRO_5045611414" evidence="7">
    <location>
        <begin position="17"/>
        <end position="283"/>
    </location>
</feature>
<keyword evidence="7" id="KW-0732">Signal</keyword>
<dbReference type="PANTHER" id="PTHR42920">
    <property type="entry name" value="OS03G0707200 PROTEIN-RELATED"/>
    <property type="match status" value="1"/>
</dbReference>
<accession>A0ABV3L391</accession>
<dbReference type="Pfam" id="PF00892">
    <property type="entry name" value="EamA"/>
    <property type="match status" value="1"/>
</dbReference>
<dbReference type="PANTHER" id="PTHR42920:SF11">
    <property type="entry name" value="INNER MEMBRANE PROTEIN YTFF"/>
    <property type="match status" value="1"/>
</dbReference>
<dbReference type="Proteomes" id="UP001553161">
    <property type="component" value="Unassembled WGS sequence"/>
</dbReference>
<dbReference type="SUPFAM" id="SSF103481">
    <property type="entry name" value="Multidrug resistance efflux transporter EmrE"/>
    <property type="match status" value="1"/>
</dbReference>
<feature type="transmembrane region" description="Helical" evidence="6">
    <location>
        <begin position="256"/>
        <end position="278"/>
    </location>
</feature>
<feature type="transmembrane region" description="Helical" evidence="6">
    <location>
        <begin position="172"/>
        <end position="192"/>
    </location>
</feature>
<comment type="caution">
    <text evidence="9">The sequence shown here is derived from an EMBL/GenBank/DDBJ whole genome shotgun (WGS) entry which is preliminary data.</text>
</comment>
<evidence type="ECO:0000256" key="6">
    <source>
        <dbReference type="SAM" id="Phobius"/>
    </source>
</evidence>
<evidence type="ECO:0000256" key="7">
    <source>
        <dbReference type="SAM" id="SignalP"/>
    </source>
</evidence>
<comment type="subcellular location">
    <subcellularLocation>
        <location evidence="1">Cell membrane</location>
        <topology evidence="1">Multi-pass membrane protein</topology>
    </subcellularLocation>
</comment>
<organism evidence="9 10">
    <name type="scientific">Meridianimarinicoccus marinus</name>
    <dbReference type="NCBI Taxonomy" id="3231483"/>
    <lineage>
        <taxon>Bacteria</taxon>
        <taxon>Pseudomonadati</taxon>
        <taxon>Pseudomonadota</taxon>
        <taxon>Alphaproteobacteria</taxon>
        <taxon>Rhodobacterales</taxon>
        <taxon>Paracoccaceae</taxon>
        <taxon>Meridianimarinicoccus</taxon>
    </lineage>
</organism>
<feature type="signal peptide" evidence="7">
    <location>
        <begin position="1"/>
        <end position="16"/>
    </location>
</feature>
<keyword evidence="4 6" id="KW-1133">Transmembrane helix</keyword>